<gene>
    <name evidence="10" type="ORF">CAGA_00540</name>
</gene>
<keyword evidence="8 10" id="KW-0378">Hydrolase</keyword>
<dbReference type="OrthoDB" id="9803993at2"/>
<dbReference type="InterPro" id="IPR035097">
    <property type="entry name" value="M29_N-terminal"/>
</dbReference>
<evidence type="ECO:0000256" key="7">
    <source>
        <dbReference type="ARBA" id="ARBA00022723"/>
    </source>
</evidence>
<dbReference type="Gene3D" id="3.40.1830.10">
    <property type="entry name" value="Thermophilic metalloprotease (M29)"/>
    <property type="match status" value="1"/>
</dbReference>
<evidence type="ECO:0000256" key="4">
    <source>
        <dbReference type="ARBA" id="ARBA00008236"/>
    </source>
</evidence>
<dbReference type="Proteomes" id="UP000297714">
    <property type="component" value="Unassembled WGS sequence"/>
</dbReference>
<reference evidence="10 11" key="1">
    <citation type="submission" date="2019-04" db="EMBL/GenBank/DDBJ databases">
        <authorList>
            <person name="Poehlein A."/>
            <person name="Bengelsdorf F.R."/>
            <person name="Duerre P."/>
            <person name="Daniel R."/>
        </authorList>
    </citation>
    <scope>NUCLEOTIDE SEQUENCE [LARGE SCALE GENOMIC DNA]</scope>
    <source>
        <strain evidence="10 11">BS-1</strain>
    </source>
</reference>
<sequence length="412" mass="46502">MVSQDILRKYARLAVCVGANVQKGQMLVISSSVECAYFARMCVEEAYKAGAGEVLVLWDDEKITKMALQNESTETLANIAPWRIEQKKNCIDKKCCFLYIESATPGFMADIDGQKMQIVRIAKETAFEPFEYYTLANVGQWSIVAIPTVDWAKKVFPKLGEEEALESLWDAVLKSVRISAENDPVEEWKRHNQNLLRHNQILNDLRFQSLHFTNGAGTDLTVELIKDHIWAGGCSQAKNGAVFNPNMPTEESFTMPYKFGVRGRVYATKPLSYQGKMIEDFYLDFKDGKVTDFHAKKEQETLKNLIEFDEGSCYLGEVALVPYNSPISQSGILFLNTLFDENASCHLALGTSYPDNLKNGTEMKREEMEKLGSNYSKIHCDFMFGSADMSIVGTTFDGRKIQVFKDGDFVID</sequence>
<evidence type="ECO:0000256" key="8">
    <source>
        <dbReference type="ARBA" id="ARBA00022801"/>
    </source>
</evidence>
<comment type="cofactor">
    <cofactor evidence="2">
        <name>Mg(2+)</name>
        <dbReference type="ChEBI" id="CHEBI:18420"/>
    </cofactor>
</comment>
<dbReference type="GO" id="GO:0008237">
    <property type="term" value="F:metallopeptidase activity"/>
    <property type="evidence" value="ECO:0007669"/>
    <property type="project" value="UniProtKB-KW"/>
</dbReference>
<dbReference type="GO" id="GO:0046872">
    <property type="term" value="F:metal ion binding"/>
    <property type="evidence" value="ECO:0007669"/>
    <property type="project" value="UniProtKB-KW"/>
</dbReference>
<dbReference type="Pfam" id="PF02073">
    <property type="entry name" value="Peptidase_M29"/>
    <property type="match status" value="1"/>
</dbReference>
<evidence type="ECO:0000256" key="5">
    <source>
        <dbReference type="ARBA" id="ARBA00022438"/>
    </source>
</evidence>
<comment type="cofactor">
    <cofactor evidence="3">
        <name>Zn(2+)</name>
        <dbReference type="ChEBI" id="CHEBI:29105"/>
    </cofactor>
</comment>
<evidence type="ECO:0000256" key="6">
    <source>
        <dbReference type="ARBA" id="ARBA00022670"/>
    </source>
</evidence>
<dbReference type="EC" id="3.4.11.-" evidence="10"/>
<dbReference type="GO" id="GO:0004177">
    <property type="term" value="F:aminopeptidase activity"/>
    <property type="evidence" value="ECO:0007669"/>
    <property type="project" value="UniProtKB-KW"/>
</dbReference>
<dbReference type="SUPFAM" id="SSF144052">
    <property type="entry name" value="Thermophilic metalloprotease-like"/>
    <property type="match status" value="1"/>
</dbReference>
<evidence type="ECO:0000256" key="9">
    <source>
        <dbReference type="ARBA" id="ARBA00023049"/>
    </source>
</evidence>
<keyword evidence="6" id="KW-0645">Protease</keyword>
<comment type="caution">
    <text evidence="10">The sequence shown here is derived from an EMBL/GenBank/DDBJ whole genome shotgun (WGS) entry which is preliminary data.</text>
</comment>
<keyword evidence="11" id="KW-1185">Reference proteome</keyword>
<comment type="similarity">
    <text evidence="4">Belongs to the peptidase M29 family.</text>
</comment>
<evidence type="ECO:0000256" key="1">
    <source>
        <dbReference type="ARBA" id="ARBA00001941"/>
    </source>
</evidence>
<dbReference type="PANTHER" id="PTHR34448">
    <property type="entry name" value="AMINOPEPTIDASE"/>
    <property type="match status" value="1"/>
</dbReference>
<evidence type="ECO:0000256" key="2">
    <source>
        <dbReference type="ARBA" id="ARBA00001946"/>
    </source>
</evidence>
<dbReference type="GO" id="GO:0006508">
    <property type="term" value="P:proteolysis"/>
    <property type="evidence" value="ECO:0007669"/>
    <property type="project" value="UniProtKB-KW"/>
</dbReference>
<proteinExistence type="inferred from homology"/>
<dbReference type="AlphaFoldDB" id="A0A4Z0YG29"/>
<evidence type="ECO:0000313" key="10">
    <source>
        <dbReference type="EMBL" id="TGJ77663.1"/>
    </source>
</evidence>
<name>A0A4Z0YG29_9FIRM</name>
<protein>
    <submittedName>
        <fullName evidence="10">Aminopeptidase 2</fullName>
        <ecNumber evidence="10">3.4.11.-</ecNumber>
    </submittedName>
</protein>
<dbReference type="EMBL" id="SRMQ01000001">
    <property type="protein sequence ID" value="TGJ77663.1"/>
    <property type="molecule type" value="Genomic_DNA"/>
</dbReference>
<evidence type="ECO:0000313" key="11">
    <source>
        <dbReference type="Proteomes" id="UP000297714"/>
    </source>
</evidence>
<dbReference type="InterPro" id="IPR052170">
    <property type="entry name" value="M29_Exopeptidase"/>
</dbReference>
<keyword evidence="7" id="KW-0479">Metal-binding</keyword>
<keyword evidence="5 10" id="KW-0031">Aminopeptidase</keyword>
<organism evidence="10 11">
    <name type="scientific">Caproiciproducens galactitolivorans</name>
    <dbReference type="NCBI Taxonomy" id="642589"/>
    <lineage>
        <taxon>Bacteria</taxon>
        <taxon>Bacillati</taxon>
        <taxon>Bacillota</taxon>
        <taxon>Clostridia</taxon>
        <taxon>Eubacteriales</taxon>
        <taxon>Acutalibacteraceae</taxon>
        <taxon>Caproiciproducens</taxon>
    </lineage>
</organism>
<comment type="cofactor">
    <cofactor evidence="1">
        <name>Co(2+)</name>
        <dbReference type="ChEBI" id="CHEBI:48828"/>
    </cofactor>
</comment>
<dbReference type="InterPro" id="IPR000787">
    <property type="entry name" value="Peptidase_M29"/>
</dbReference>
<accession>A0A4Z0YG29</accession>
<dbReference type="PANTHER" id="PTHR34448:SF3">
    <property type="entry name" value="AMINOPEPTIDASE AMPS"/>
    <property type="match status" value="1"/>
</dbReference>
<dbReference type="PRINTS" id="PR00919">
    <property type="entry name" value="THERMOPTASE"/>
</dbReference>
<dbReference type="RefSeq" id="WP_135656529.1">
    <property type="nucleotide sequence ID" value="NZ_SRMQ01000001.1"/>
</dbReference>
<keyword evidence="9" id="KW-0482">Metalloprotease</keyword>
<evidence type="ECO:0000256" key="3">
    <source>
        <dbReference type="ARBA" id="ARBA00001947"/>
    </source>
</evidence>